<evidence type="ECO:0000313" key="4">
    <source>
        <dbReference type="Proteomes" id="UP000314294"/>
    </source>
</evidence>
<dbReference type="Gene3D" id="2.80.10.50">
    <property type="match status" value="1"/>
</dbReference>
<proteinExistence type="inferred from homology"/>
<dbReference type="SUPFAM" id="SSF50353">
    <property type="entry name" value="Cytokine"/>
    <property type="match status" value="1"/>
</dbReference>
<dbReference type="InterPro" id="IPR002209">
    <property type="entry name" value="Fibroblast_GF_fam"/>
</dbReference>
<dbReference type="SMART" id="SM00442">
    <property type="entry name" value="FGF"/>
    <property type="match status" value="1"/>
</dbReference>
<dbReference type="PRINTS" id="PR00263">
    <property type="entry name" value="HBGFFGF"/>
</dbReference>
<evidence type="ECO:0000256" key="1">
    <source>
        <dbReference type="ARBA" id="ARBA00007936"/>
    </source>
</evidence>
<organism evidence="3 4">
    <name type="scientific">Liparis tanakae</name>
    <name type="common">Tanaka's snailfish</name>
    <dbReference type="NCBI Taxonomy" id="230148"/>
    <lineage>
        <taxon>Eukaryota</taxon>
        <taxon>Metazoa</taxon>
        <taxon>Chordata</taxon>
        <taxon>Craniata</taxon>
        <taxon>Vertebrata</taxon>
        <taxon>Euteleostomi</taxon>
        <taxon>Actinopterygii</taxon>
        <taxon>Neopterygii</taxon>
        <taxon>Teleostei</taxon>
        <taxon>Neoteleostei</taxon>
        <taxon>Acanthomorphata</taxon>
        <taxon>Eupercaria</taxon>
        <taxon>Perciformes</taxon>
        <taxon>Cottioidei</taxon>
        <taxon>Cottales</taxon>
        <taxon>Liparidae</taxon>
        <taxon>Liparis</taxon>
    </lineage>
</organism>
<dbReference type="OrthoDB" id="5987799at2759"/>
<dbReference type="EMBL" id="SRLO01002454">
    <property type="protein sequence ID" value="TNN32888.1"/>
    <property type="molecule type" value="Genomic_DNA"/>
</dbReference>
<dbReference type="PRINTS" id="PR00262">
    <property type="entry name" value="IL1HBGF"/>
</dbReference>
<reference evidence="3 4" key="1">
    <citation type="submission" date="2019-03" db="EMBL/GenBank/DDBJ databases">
        <title>First draft genome of Liparis tanakae, snailfish: a comprehensive survey of snailfish specific genes.</title>
        <authorList>
            <person name="Kim W."/>
            <person name="Song I."/>
            <person name="Jeong J.-H."/>
            <person name="Kim D."/>
            <person name="Kim S."/>
            <person name="Ryu S."/>
            <person name="Song J.Y."/>
            <person name="Lee S.K."/>
        </authorList>
    </citation>
    <scope>NUCLEOTIDE SEQUENCE [LARGE SCALE GENOMIC DNA]</scope>
    <source>
        <tissue evidence="3">Muscle</tissue>
    </source>
</reference>
<dbReference type="InterPro" id="IPR008996">
    <property type="entry name" value="IL1/FGF"/>
</dbReference>
<keyword evidence="4" id="KW-1185">Reference proteome</keyword>
<gene>
    <name evidence="3" type="primary">fgf1_2</name>
    <name evidence="3" type="ORF">EYF80_056951</name>
</gene>
<comment type="caution">
    <text evidence="3">The sequence shown here is derived from an EMBL/GenBank/DDBJ whole genome shotgun (WGS) entry which is preliminary data.</text>
</comment>
<protein>
    <recommendedName>
        <fullName evidence="2">Fibroblast growth factor</fullName>
        <shortName evidence="2">FGF</shortName>
    </recommendedName>
</protein>
<comment type="similarity">
    <text evidence="1 2">Belongs to the heparin-binding growth factors family.</text>
</comment>
<dbReference type="PANTHER" id="PTHR11486">
    <property type="entry name" value="FIBROBLAST GROWTH FACTOR"/>
    <property type="match status" value="1"/>
</dbReference>
<dbReference type="GO" id="GO:0008083">
    <property type="term" value="F:growth factor activity"/>
    <property type="evidence" value="ECO:0007669"/>
    <property type="project" value="InterPro"/>
</dbReference>
<name>A0A4Z2EVL9_9TELE</name>
<accession>A0A4Z2EVL9</accession>
<evidence type="ECO:0000256" key="2">
    <source>
        <dbReference type="RuleBase" id="RU049442"/>
    </source>
</evidence>
<evidence type="ECO:0000313" key="3">
    <source>
        <dbReference type="EMBL" id="TNN32888.1"/>
    </source>
</evidence>
<dbReference type="AlphaFoldDB" id="A0A4Z2EVL9"/>
<dbReference type="Proteomes" id="UP000314294">
    <property type="component" value="Unassembled WGS sequence"/>
</dbReference>
<sequence length="122" mass="13774">MLVIKRRATLKSYLCNLISERTGGTSEVLRLQAVSVGVVVVEGEVTGRYLAMSRQGRLYGSQTLNDECYFLEKYEENHHNTYRSQKYGWYVGLKRNGRPKAGPLAHRGQKAVLFLPRPAGDV</sequence>
<dbReference type="Pfam" id="PF00167">
    <property type="entry name" value="FGF"/>
    <property type="match status" value="1"/>
</dbReference>